<keyword evidence="1" id="KW-0812">Transmembrane</keyword>
<organism evidence="2 3">
    <name type="scientific">Streptomyces roseoviridis</name>
    <dbReference type="NCBI Taxonomy" id="67361"/>
    <lineage>
        <taxon>Bacteria</taxon>
        <taxon>Bacillati</taxon>
        <taxon>Actinomycetota</taxon>
        <taxon>Actinomycetes</taxon>
        <taxon>Kitasatosporales</taxon>
        <taxon>Streptomycetaceae</taxon>
        <taxon>Streptomyces</taxon>
    </lineage>
</organism>
<comment type="caution">
    <text evidence="2">The sequence shown here is derived from an EMBL/GenBank/DDBJ whole genome shotgun (WGS) entry which is preliminary data.</text>
</comment>
<dbReference type="Proteomes" id="UP001589716">
    <property type="component" value="Unassembled WGS sequence"/>
</dbReference>
<evidence type="ECO:0000313" key="2">
    <source>
        <dbReference type="EMBL" id="MFB9553624.1"/>
    </source>
</evidence>
<evidence type="ECO:0000256" key="1">
    <source>
        <dbReference type="SAM" id="Phobius"/>
    </source>
</evidence>
<proteinExistence type="predicted"/>
<sequence length="331" mass="36972">MSDDIKTVIQDIADLKRALFEINTDQEKHKVTYPGNHEAADKNDRKDRPFETYLTDLKRALIAVEPKIVTDDLLPYDFAGRFASMYEELQKEPMTEYLEGMGLGGLAAAWEKFSESRTDDKIEWQNWLYAAIGGMVLALILPAIGVYLAGRLNNISRNIREWASRDGTFRAMDENGDLTRQTREQIERRERRVANGGSSVADLDPNTNFDALRGQLQSLNPHLEKFNEHAGPFTRAFARLPKTAAITKAAEAIEKVNKAASEADVEELKKTAGAIKRLVNATQNFNPRKIPKANSLSSAATAAQRLADNTNEAGRAFDYLKERAQLAAQSI</sequence>
<accession>A0ABV5QJE6</accession>
<gene>
    <name evidence="2" type="ORF">ACFFTP_05370</name>
</gene>
<reference evidence="2 3" key="1">
    <citation type="submission" date="2024-09" db="EMBL/GenBank/DDBJ databases">
        <authorList>
            <person name="Sun Q."/>
            <person name="Mori K."/>
        </authorList>
    </citation>
    <scope>NUCLEOTIDE SEQUENCE [LARGE SCALE GENOMIC DNA]</scope>
    <source>
        <strain evidence="2 3">JCM 4414</strain>
    </source>
</reference>
<evidence type="ECO:0000313" key="3">
    <source>
        <dbReference type="Proteomes" id="UP001589716"/>
    </source>
</evidence>
<keyword evidence="1" id="KW-0472">Membrane</keyword>
<protein>
    <submittedName>
        <fullName evidence="2">Uncharacterized protein</fullName>
    </submittedName>
</protein>
<dbReference type="RefSeq" id="WP_345486266.1">
    <property type="nucleotide sequence ID" value="NZ_BAAAWU010000001.1"/>
</dbReference>
<dbReference type="EMBL" id="JBHMCT010000005">
    <property type="protein sequence ID" value="MFB9553624.1"/>
    <property type="molecule type" value="Genomic_DNA"/>
</dbReference>
<keyword evidence="3" id="KW-1185">Reference proteome</keyword>
<feature type="transmembrane region" description="Helical" evidence="1">
    <location>
        <begin position="127"/>
        <end position="150"/>
    </location>
</feature>
<name>A0ABV5QJE6_9ACTN</name>
<keyword evidence="1" id="KW-1133">Transmembrane helix</keyword>